<dbReference type="AlphaFoldDB" id="A0AAD9D286"/>
<proteinExistence type="predicted"/>
<dbReference type="GeneID" id="85391001"/>
<keyword evidence="3" id="KW-1185">Reference proteome</keyword>
<sequence>MDLRRGLWICANFITGFSLTFWSPRLSQVPPSPLHAETVGNPSVVRRHMLAAASTRFCHCLPHDHGWELSCCISTDPVPHSLEVTT</sequence>
<feature type="signal peptide" evidence="1">
    <location>
        <begin position="1"/>
        <end position="18"/>
    </location>
</feature>
<dbReference type="RefSeq" id="XP_060370580.1">
    <property type="nucleotide sequence ID" value="XM_060507102.1"/>
</dbReference>
<dbReference type="Proteomes" id="UP001244207">
    <property type="component" value="Unassembled WGS sequence"/>
</dbReference>
<organism evidence="2 3">
    <name type="scientific">Glomerella acutata</name>
    <name type="common">Colletotrichum acutatum</name>
    <dbReference type="NCBI Taxonomy" id="27357"/>
    <lineage>
        <taxon>Eukaryota</taxon>
        <taxon>Fungi</taxon>
        <taxon>Dikarya</taxon>
        <taxon>Ascomycota</taxon>
        <taxon>Pezizomycotina</taxon>
        <taxon>Sordariomycetes</taxon>
        <taxon>Hypocreomycetidae</taxon>
        <taxon>Glomerellales</taxon>
        <taxon>Glomerellaceae</taxon>
        <taxon>Colletotrichum</taxon>
        <taxon>Colletotrichum acutatum species complex</taxon>
    </lineage>
</organism>
<accession>A0AAD9D286</accession>
<evidence type="ECO:0008006" key="4">
    <source>
        <dbReference type="Google" id="ProtNLM"/>
    </source>
</evidence>
<keyword evidence="1" id="KW-0732">Signal</keyword>
<name>A0AAD9D286_GLOAC</name>
<reference evidence="2" key="1">
    <citation type="submission" date="2021-12" db="EMBL/GenBank/DDBJ databases">
        <title>Comparative genomics, transcriptomics and evolutionary studies reveal genomic signatures of adaptation to plant cell wall in hemibiotrophic fungi.</title>
        <authorList>
            <consortium name="DOE Joint Genome Institute"/>
            <person name="Baroncelli R."/>
            <person name="Diaz J.F."/>
            <person name="Benocci T."/>
            <person name="Peng M."/>
            <person name="Battaglia E."/>
            <person name="Haridas S."/>
            <person name="Andreopoulos W."/>
            <person name="Labutti K."/>
            <person name="Pangilinan J."/>
            <person name="Floch G.L."/>
            <person name="Makela M.R."/>
            <person name="Henrissat B."/>
            <person name="Grigoriev I.V."/>
            <person name="Crouch J.A."/>
            <person name="De Vries R.P."/>
            <person name="Sukno S.A."/>
            <person name="Thon M.R."/>
        </authorList>
    </citation>
    <scope>NUCLEOTIDE SEQUENCE</scope>
    <source>
        <strain evidence="2">CBS 112980</strain>
    </source>
</reference>
<dbReference type="EMBL" id="JAHMHS010000006">
    <property type="protein sequence ID" value="KAK1730525.1"/>
    <property type="molecule type" value="Genomic_DNA"/>
</dbReference>
<comment type="caution">
    <text evidence="2">The sequence shown here is derived from an EMBL/GenBank/DDBJ whole genome shotgun (WGS) entry which is preliminary data.</text>
</comment>
<evidence type="ECO:0000313" key="3">
    <source>
        <dbReference type="Proteomes" id="UP001244207"/>
    </source>
</evidence>
<gene>
    <name evidence="2" type="ORF">BDZ83DRAFT_601412</name>
</gene>
<evidence type="ECO:0000256" key="1">
    <source>
        <dbReference type="SAM" id="SignalP"/>
    </source>
</evidence>
<protein>
    <recommendedName>
        <fullName evidence="4">Secreted protein</fullName>
    </recommendedName>
</protein>
<evidence type="ECO:0000313" key="2">
    <source>
        <dbReference type="EMBL" id="KAK1730525.1"/>
    </source>
</evidence>
<feature type="chain" id="PRO_5042228432" description="Secreted protein" evidence="1">
    <location>
        <begin position="19"/>
        <end position="86"/>
    </location>
</feature>